<dbReference type="Pfam" id="PF01844">
    <property type="entry name" value="HNH"/>
    <property type="match status" value="1"/>
</dbReference>
<organism evidence="2 3">
    <name type="scientific">Pseudomonas solani</name>
    <dbReference type="NCBI Taxonomy" id="2731552"/>
    <lineage>
        <taxon>Bacteria</taxon>
        <taxon>Pseudomonadati</taxon>
        <taxon>Pseudomonadota</taxon>
        <taxon>Gammaproteobacteria</taxon>
        <taxon>Pseudomonadales</taxon>
        <taxon>Pseudomonadaceae</taxon>
        <taxon>Pseudomonas</taxon>
    </lineage>
</organism>
<protein>
    <recommendedName>
        <fullName evidence="1">HNH domain-containing protein</fullName>
    </recommendedName>
</protein>
<evidence type="ECO:0000313" key="3">
    <source>
        <dbReference type="Proteomes" id="UP001064896"/>
    </source>
</evidence>
<accession>A0ABM7L5C0</accession>
<dbReference type="Proteomes" id="UP001064896">
    <property type="component" value="Chromosome"/>
</dbReference>
<evidence type="ECO:0000313" key="2">
    <source>
        <dbReference type="EMBL" id="BCD84759.1"/>
    </source>
</evidence>
<evidence type="ECO:0000259" key="1">
    <source>
        <dbReference type="Pfam" id="PF01844"/>
    </source>
</evidence>
<reference evidence="2" key="1">
    <citation type="submission" date="2020-05" db="EMBL/GenBank/DDBJ databases">
        <title>Complete genome sequence of Pseudomonas sp. Sm006.</title>
        <authorList>
            <person name="Takeuchi K."/>
            <person name="Someya N."/>
        </authorList>
    </citation>
    <scope>NUCLEOTIDE SEQUENCE</scope>
    <source>
        <strain evidence="2">Sm006</strain>
    </source>
</reference>
<dbReference type="EMBL" id="AP023081">
    <property type="protein sequence ID" value="BCD84759.1"/>
    <property type="molecule type" value="Genomic_DNA"/>
</dbReference>
<proteinExistence type="predicted"/>
<keyword evidence="3" id="KW-1185">Reference proteome</keyword>
<dbReference type="InterPro" id="IPR002711">
    <property type="entry name" value="HNH"/>
</dbReference>
<gene>
    <name evidence="2" type="ORF">PSm6_11660</name>
</gene>
<feature type="domain" description="HNH" evidence="1">
    <location>
        <begin position="56"/>
        <end position="103"/>
    </location>
</feature>
<name>A0ABM7L5C0_9PSED</name>
<sequence length="201" mass="23356">MPTINRQISFTKDQLATIKEKASQPGFSHTQWGDDDLLDTRRIIREHYRNEQRLKCAYCMNPIASISANGANIEHIIPKSKKIEFIFEPKNLCVICPDCNEVKRSQEVTGDEPNPLKRNAIQYPRTSGAFKIVHPHFDNYSEHIIHANRIYIDITPKGHWTIGACKLNRFYHRFGVCEELVEDVALIEEEEAFHKFHEQPI</sequence>
<dbReference type="Gene3D" id="1.10.30.50">
    <property type="match status" value="1"/>
</dbReference>